<organism evidence="2 5">
    <name type="scientific">Plasmodium yoelii</name>
    <dbReference type="NCBI Taxonomy" id="5861"/>
    <lineage>
        <taxon>Eukaryota</taxon>
        <taxon>Sar</taxon>
        <taxon>Alveolata</taxon>
        <taxon>Apicomplexa</taxon>
        <taxon>Aconoidasida</taxon>
        <taxon>Haemosporida</taxon>
        <taxon>Plasmodiidae</taxon>
        <taxon>Plasmodium</taxon>
        <taxon>Plasmodium (Vinckeia)</taxon>
    </lineage>
</organism>
<dbReference type="Gene3D" id="3.40.30.10">
    <property type="entry name" value="Glutaredoxin"/>
    <property type="match status" value="1"/>
</dbReference>
<feature type="domain" description="Thioredoxin" evidence="1">
    <location>
        <begin position="214"/>
        <end position="313"/>
    </location>
</feature>
<dbReference type="Proteomes" id="UP000072904">
    <property type="component" value="Chromosome 6"/>
</dbReference>
<dbReference type="InterPro" id="IPR036249">
    <property type="entry name" value="Thioredoxin-like_sf"/>
</dbReference>
<gene>
    <name evidence="3" type="ORF">PY17X_0618300</name>
    <name evidence="2" type="ORF">PYYM_0617400</name>
</gene>
<dbReference type="VEuPathDB" id="PlasmoDB:Py17XNL_000600731"/>
<proteinExistence type="predicted"/>
<evidence type="ECO:0000313" key="5">
    <source>
        <dbReference type="Proteomes" id="UP000072904"/>
    </source>
</evidence>
<dbReference type="AlphaFoldDB" id="A0A077Y1R8"/>
<protein>
    <submittedName>
        <fullName evidence="3">Thioredoxin-like protein</fullName>
    </submittedName>
</protein>
<dbReference type="GeneID" id="3830512"/>
<dbReference type="VEuPathDB" id="PlasmoDB:PY17X_0618300"/>
<dbReference type="VEuPathDB" id="PlasmoDB:PYYM_0617400"/>
<dbReference type="KEGG" id="pyo:PY17X_0618300"/>
<dbReference type="EMBL" id="LK934634">
    <property type="protein sequence ID" value="CDU17034.1"/>
    <property type="molecule type" value="Genomic_DNA"/>
</dbReference>
<evidence type="ECO:0000313" key="2">
    <source>
        <dbReference type="EMBL" id="CDU17034.1"/>
    </source>
</evidence>
<dbReference type="EMBL" id="LM993660">
    <property type="protein sequence ID" value="VTZ75442.1"/>
    <property type="molecule type" value="Genomic_DNA"/>
</dbReference>
<dbReference type="VEuPathDB" id="PlasmoDB:PY03292"/>
<dbReference type="Proteomes" id="UP000072874">
    <property type="component" value="Chromosome 6"/>
</dbReference>
<accession>A0A077Y1R8</accession>
<dbReference type="InterPro" id="IPR013766">
    <property type="entry name" value="Thioredoxin_domain"/>
</dbReference>
<evidence type="ECO:0000313" key="3">
    <source>
        <dbReference type="EMBL" id="VTZ75442.1"/>
    </source>
</evidence>
<dbReference type="OMA" id="CVTHDTF"/>
<dbReference type="RefSeq" id="XP_022813184.1">
    <property type="nucleotide sequence ID" value="XM_022955402.1"/>
</dbReference>
<name>A0A077Y1R8_PLAYE</name>
<reference evidence="2" key="2">
    <citation type="submission" date="2014-05" db="EMBL/GenBank/DDBJ databases">
        <authorList>
            <person name="Aslett A.Martin."/>
            <person name="De Silva Nishadi"/>
        </authorList>
    </citation>
    <scope>NUCLEOTIDE SEQUENCE</scope>
    <source>
        <strain evidence="2">YM</strain>
    </source>
</reference>
<reference evidence="4 5" key="1">
    <citation type="journal article" date="2014" name="BMC Biol.">
        <title>A comprehensive evaluation of rodent malaria parasite genomes and gene expression.</title>
        <authorList>
            <person name="Otto T.D."/>
            <person name="Bohme U."/>
            <person name="Jackson A.P."/>
            <person name="Hunt M."/>
            <person name="Franke-Fayard B."/>
            <person name="Hoeijmakers W.A."/>
            <person name="Religa A.A."/>
            <person name="Robertson L."/>
            <person name="Sanders M."/>
            <person name="Ogun S.A."/>
            <person name="Cunningham D."/>
            <person name="Erhart A."/>
            <person name="Billker O."/>
            <person name="Khan S.M."/>
            <person name="Stunnenberg H.G."/>
            <person name="Langhorne J."/>
            <person name="Holder A.A."/>
            <person name="Waters A.P."/>
            <person name="Newbold C.I."/>
            <person name="Pain A."/>
            <person name="Berriman M."/>
            <person name="Janse C.J."/>
        </authorList>
    </citation>
    <scope>NUCLEOTIDE SEQUENCE [LARGE SCALE GENOMIC DNA]</scope>
    <source>
        <strain evidence="3 4">17X</strain>
        <strain evidence="2 5">YM</strain>
    </source>
</reference>
<sequence>MNNILLRINSRKAILPSNKRMFVHFNYPYRVEKCVNKNINAKVNYKNIIQRNITNKANVDNKISSNRKKNIYMLSILISSILGYGALKWDEKKKISNFLNEMTEISDDVFDKIDNIVLFVLDKNKLNDEKKKVQFLKHEIEKLNIKNLNYLYTFHEESKDFACYIYKGRRRRNITKEELVDTSYIKEIFEQFFIPISEDSEKLNEGNNGIFPTYVTHDTFEKEIIEDSKKNDILLVLFENTCFLCFLYKPFINSLHKLFKENNIELKIKKYNIEKNDYAPNMIISRGTPTFLFYTKGKGTKLDEYKPNEIIEKIDKMVKLPSDIKNEIIDKVESIHARMHQFGLLTMWTTESKVIENTLIKRHIKDLPNSTDDETIYNEVLTALIEEDSQRNDLIEDSLNFINEKIKDAEKSCYVAALMMANELIDEEKKII</sequence>
<dbReference type="SUPFAM" id="SSF52833">
    <property type="entry name" value="Thioredoxin-like"/>
    <property type="match status" value="1"/>
</dbReference>
<dbReference type="Pfam" id="PF00085">
    <property type="entry name" value="Thioredoxin"/>
    <property type="match status" value="1"/>
</dbReference>
<evidence type="ECO:0000259" key="1">
    <source>
        <dbReference type="Pfam" id="PF00085"/>
    </source>
</evidence>
<reference evidence="3" key="4">
    <citation type="submission" date="2019-05" db="EMBL/GenBank/DDBJ databases">
        <authorList>
            <consortium name="Pathogen Informatics"/>
        </authorList>
    </citation>
    <scope>NUCLEOTIDE SEQUENCE</scope>
    <source>
        <strain evidence="3">17X</strain>
    </source>
</reference>
<reference evidence="3" key="3">
    <citation type="submission" date="2014-05" db="EMBL/GenBank/DDBJ databases">
        <authorList>
            <person name="Aslett M.A."/>
            <person name="De Silva N."/>
        </authorList>
    </citation>
    <scope>NUCLEOTIDE SEQUENCE</scope>
    <source>
        <strain evidence="3">17X</strain>
    </source>
</reference>
<evidence type="ECO:0000313" key="4">
    <source>
        <dbReference type="Proteomes" id="UP000072874"/>
    </source>
</evidence>
<dbReference type="OrthoDB" id="390285at2759"/>